<evidence type="ECO:0000256" key="4">
    <source>
        <dbReference type="ARBA" id="ARBA00022833"/>
    </source>
</evidence>
<name>A0AAD8FBI2_BIOPF</name>
<dbReference type="InterPro" id="IPR045072">
    <property type="entry name" value="MKRN-like"/>
</dbReference>
<gene>
    <name evidence="8" type="ORF">Bpfe_011827</name>
</gene>
<keyword evidence="4" id="KW-0862">Zinc</keyword>
<organism evidence="8 9">
    <name type="scientific">Biomphalaria pfeifferi</name>
    <name type="common">Bloodfluke planorb</name>
    <name type="synonym">Freshwater snail</name>
    <dbReference type="NCBI Taxonomy" id="112525"/>
    <lineage>
        <taxon>Eukaryota</taxon>
        <taxon>Metazoa</taxon>
        <taxon>Spiralia</taxon>
        <taxon>Lophotrochozoa</taxon>
        <taxon>Mollusca</taxon>
        <taxon>Gastropoda</taxon>
        <taxon>Heterobranchia</taxon>
        <taxon>Euthyneura</taxon>
        <taxon>Panpulmonata</taxon>
        <taxon>Hygrophila</taxon>
        <taxon>Lymnaeoidea</taxon>
        <taxon>Planorbidae</taxon>
        <taxon>Biomphalaria</taxon>
    </lineage>
</organism>
<dbReference type="InterPro" id="IPR013083">
    <property type="entry name" value="Znf_RING/FYVE/PHD"/>
</dbReference>
<dbReference type="EMBL" id="JASAOG010000046">
    <property type="protein sequence ID" value="KAK0058862.1"/>
    <property type="molecule type" value="Genomic_DNA"/>
</dbReference>
<accession>A0AAD8FBI2</accession>
<dbReference type="Pfam" id="PF00097">
    <property type="entry name" value="zf-C3HC4"/>
    <property type="match status" value="1"/>
</dbReference>
<keyword evidence="2" id="KW-0479">Metal-binding</keyword>
<dbReference type="SMART" id="SM00184">
    <property type="entry name" value="RING"/>
    <property type="match status" value="1"/>
</dbReference>
<dbReference type="InterPro" id="IPR017907">
    <property type="entry name" value="Znf_RING_CS"/>
</dbReference>
<feature type="region of interest" description="Disordered" evidence="6">
    <location>
        <begin position="108"/>
        <end position="141"/>
    </location>
</feature>
<evidence type="ECO:0000313" key="9">
    <source>
        <dbReference type="Proteomes" id="UP001233172"/>
    </source>
</evidence>
<sequence length="426" mass="48485">HSTFPPFHIPTIPSIPHSQHSTFPAFHIPSIPHSNHSTFPPFHIHIIQHSHDAAHVTAKNGSVRHGHPYAREYRVALDLRGQVHQPHSQTYEHHQPLTPGFVNTRTTDQRTSQAFDQPTPEFSSQLQPQTSGQLHHQTSGQPHIQSSIRCYLQAYSQLNLEATNQILSTTSTSENVNHDRTDDFLTYRIREESETDSDIVEVNSDDNIADSTDDSFDDYIYITSDDSLDDSMDDNVIVEEPTENKTEICSLEGLEDSSFSSEDDSLTPEMCSRNAVGECHDLACPFVHGQICEFCKKPKLHPTNVKQRSQHMQDCLFEQSKDKKCEVCFETILQPQSENRFGLQKNCKHSFCIGCLRTWGENKKMANHKACPTCRTYSGCILSSKYWIESEQVKGPIMQHFENIFEETDEPNQASPTVLEIMEIIF</sequence>
<evidence type="ECO:0000256" key="1">
    <source>
        <dbReference type="ARBA" id="ARBA00022679"/>
    </source>
</evidence>
<dbReference type="GO" id="GO:0000209">
    <property type="term" value="P:protein polyubiquitination"/>
    <property type="evidence" value="ECO:0007669"/>
    <property type="project" value="InterPro"/>
</dbReference>
<dbReference type="Proteomes" id="UP001233172">
    <property type="component" value="Unassembled WGS sequence"/>
</dbReference>
<proteinExistence type="predicted"/>
<protein>
    <submittedName>
        <fullName evidence="8">E3 ubiquitin-protein ligase makorin-1</fullName>
    </submittedName>
</protein>
<keyword evidence="3 5" id="KW-0863">Zinc-finger</keyword>
<dbReference type="PROSITE" id="PS50089">
    <property type="entry name" value="ZF_RING_2"/>
    <property type="match status" value="1"/>
</dbReference>
<dbReference type="GO" id="GO:0061630">
    <property type="term" value="F:ubiquitin protein ligase activity"/>
    <property type="evidence" value="ECO:0007669"/>
    <property type="project" value="InterPro"/>
</dbReference>
<evidence type="ECO:0000256" key="2">
    <source>
        <dbReference type="ARBA" id="ARBA00022723"/>
    </source>
</evidence>
<dbReference type="Gene3D" id="3.30.40.10">
    <property type="entry name" value="Zinc/RING finger domain, C3HC4 (zinc finger)"/>
    <property type="match status" value="1"/>
</dbReference>
<evidence type="ECO:0000256" key="5">
    <source>
        <dbReference type="PROSITE-ProRule" id="PRU00175"/>
    </source>
</evidence>
<evidence type="ECO:0000256" key="3">
    <source>
        <dbReference type="ARBA" id="ARBA00022771"/>
    </source>
</evidence>
<dbReference type="PANTHER" id="PTHR11224">
    <property type="entry name" value="MAKORIN-RELATED"/>
    <property type="match status" value="1"/>
</dbReference>
<dbReference type="PANTHER" id="PTHR11224:SF10">
    <property type="entry name" value="IP09428P-RELATED"/>
    <property type="match status" value="1"/>
</dbReference>
<dbReference type="InterPro" id="IPR018957">
    <property type="entry name" value="Znf_C3HC4_RING-type"/>
</dbReference>
<evidence type="ECO:0000313" key="8">
    <source>
        <dbReference type="EMBL" id="KAK0058862.1"/>
    </source>
</evidence>
<reference evidence="8" key="2">
    <citation type="submission" date="2023-04" db="EMBL/GenBank/DDBJ databases">
        <authorList>
            <person name="Bu L."/>
            <person name="Lu L."/>
            <person name="Laidemitt M.R."/>
            <person name="Zhang S.M."/>
            <person name="Mutuku M."/>
            <person name="Mkoji G."/>
            <person name="Steinauer M."/>
            <person name="Loker E.S."/>
        </authorList>
    </citation>
    <scope>NUCLEOTIDE SEQUENCE</scope>
    <source>
        <strain evidence="8">KasaAsao</strain>
        <tissue evidence="8">Whole Snail</tissue>
    </source>
</reference>
<feature type="non-terminal residue" evidence="8">
    <location>
        <position position="426"/>
    </location>
</feature>
<dbReference type="SUPFAM" id="SSF57850">
    <property type="entry name" value="RING/U-box"/>
    <property type="match status" value="1"/>
</dbReference>
<feature type="domain" description="RING-type" evidence="7">
    <location>
        <begin position="325"/>
        <end position="375"/>
    </location>
</feature>
<keyword evidence="1" id="KW-0808">Transferase</keyword>
<reference evidence="8" key="1">
    <citation type="journal article" date="2023" name="PLoS Negl. Trop. Dis.">
        <title>A genome sequence for Biomphalaria pfeifferi, the major vector snail for the human-infecting parasite Schistosoma mansoni.</title>
        <authorList>
            <person name="Bu L."/>
            <person name="Lu L."/>
            <person name="Laidemitt M.R."/>
            <person name="Zhang S.M."/>
            <person name="Mutuku M."/>
            <person name="Mkoji G."/>
            <person name="Steinauer M."/>
            <person name="Loker E.S."/>
        </authorList>
    </citation>
    <scope>NUCLEOTIDE SEQUENCE</scope>
    <source>
        <strain evidence="8">KasaAsao</strain>
    </source>
</reference>
<dbReference type="PROSITE" id="PS00518">
    <property type="entry name" value="ZF_RING_1"/>
    <property type="match status" value="1"/>
</dbReference>
<dbReference type="GO" id="GO:0008270">
    <property type="term" value="F:zinc ion binding"/>
    <property type="evidence" value="ECO:0007669"/>
    <property type="project" value="UniProtKB-KW"/>
</dbReference>
<evidence type="ECO:0000256" key="6">
    <source>
        <dbReference type="SAM" id="MobiDB-lite"/>
    </source>
</evidence>
<keyword evidence="9" id="KW-1185">Reference proteome</keyword>
<evidence type="ECO:0000259" key="7">
    <source>
        <dbReference type="PROSITE" id="PS50089"/>
    </source>
</evidence>
<comment type="caution">
    <text evidence="8">The sequence shown here is derived from an EMBL/GenBank/DDBJ whole genome shotgun (WGS) entry which is preliminary data.</text>
</comment>
<dbReference type="InterPro" id="IPR001841">
    <property type="entry name" value="Znf_RING"/>
</dbReference>
<dbReference type="AlphaFoldDB" id="A0AAD8FBI2"/>